<reference evidence="2" key="2">
    <citation type="submission" date="2021-04" db="EMBL/GenBank/DDBJ databases">
        <authorList>
            <person name="Gilroy R."/>
        </authorList>
    </citation>
    <scope>NUCLEOTIDE SEQUENCE</scope>
    <source>
        <strain evidence="2">Gambia2-208</strain>
    </source>
</reference>
<dbReference type="InterPro" id="IPR021670">
    <property type="entry name" value="DUF3256"/>
</dbReference>
<feature type="signal peptide" evidence="1">
    <location>
        <begin position="1"/>
        <end position="19"/>
    </location>
</feature>
<name>A0A9D1ZII5_9BACE</name>
<comment type="caution">
    <text evidence="2">The sequence shown here is derived from an EMBL/GenBank/DDBJ whole genome shotgun (WGS) entry which is preliminary data.</text>
</comment>
<gene>
    <name evidence="2" type="ORF">H9824_06825</name>
</gene>
<dbReference type="Pfam" id="PF11644">
    <property type="entry name" value="DUF3256"/>
    <property type="match status" value="1"/>
</dbReference>
<feature type="chain" id="PRO_5039217023" evidence="1">
    <location>
        <begin position="20"/>
        <end position="214"/>
    </location>
</feature>
<dbReference type="EMBL" id="DXCV01000046">
    <property type="protein sequence ID" value="HIY88398.1"/>
    <property type="molecule type" value="Genomic_DNA"/>
</dbReference>
<dbReference type="SUPFAM" id="SSF160925">
    <property type="entry name" value="PG1388-like"/>
    <property type="match status" value="1"/>
</dbReference>
<keyword evidence="1" id="KW-0732">Signal</keyword>
<dbReference type="AlphaFoldDB" id="A0A9D1ZII5"/>
<sequence>MKRLIFSLLLMSFALTMSAQEARTLFVNMPDSLSPLLSAVNRADCIDFLDSKMRAQVTNTFGGKSEMTTLTPDYIRVQMTPKTAWQMKVLPVTDSTRVICIVSTAYAPAADSHIRFYDTSWRPLPTADYLEALPTMEDFLLPPTDTANVYRQRDVRRQADLLLLDASLAPDSTTLTLQLTTTRYMEKKAAEELKPFIRRPMVYVWQQGKFRRRP</sequence>
<accession>A0A9D1ZII5</accession>
<organism evidence="2 3">
    <name type="scientific">Candidatus Bacteroides pullicola</name>
    <dbReference type="NCBI Taxonomy" id="2838475"/>
    <lineage>
        <taxon>Bacteria</taxon>
        <taxon>Pseudomonadati</taxon>
        <taxon>Bacteroidota</taxon>
        <taxon>Bacteroidia</taxon>
        <taxon>Bacteroidales</taxon>
        <taxon>Bacteroidaceae</taxon>
        <taxon>Bacteroides</taxon>
    </lineage>
</organism>
<proteinExistence type="predicted"/>
<evidence type="ECO:0000313" key="3">
    <source>
        <dbReference type="Proteomes" id="UP000886851"/>
    </source>
</evidence>
<evidence type="ECO:0000313" key="2">
    <source>
        <dbReference type="EMBL" id="HIY88398.1"/>
    </source>
</evidence>
<reference evidence="2" key="1">
    <citation type="journal article" date="2021" name="PeerJ">
        <title>Extensive microbial diversity within the chicken gut microbiome revealed by metagenomics and culture.</title>
        <authorList>
            <person name="Gilroy R."/>
            <person name="Ravi A."/>
            <person name="Getino M."/>
            <person name="Pursley I."/>
            <person name="Horton D.L."/>
            <person name="Alikhan N.F."/>
            <person name="Baker D."/>
            <person name="Gharbi K."/>
            <person name="Hall N."/>
            <person name="Watson M."/>
            <person name="Adriaenssens E.M."/>
            <person name="Foster-Nyarko E."/>
            <person name="Jarju S."/>
            <person name="Secka A."/>
            <person name="Antonio M."/>
            <person name="Oren A."/>
            <person name="Chaudhuri R.R."/>
            <person name="La Ragione R."/>
            <person name="Hildebrand F."/>
            <person name="Pallen M.J."/>
        </authorList>
    </citation>
    <scope>NUCLEOTIDE SEQUENCE</scope>
    <source>
        <strain evidence="2">Gambia2-208</strain>
    </source>
</reference>
<evidence type="ECO:0000256" key="1">
    <source>
        <dbReference type="SAM" id="SignalP"/>
    </source>
</evidence>
<protein>
    <submittedName>
        <fullName evidence="2">DUF3256 family protein</fullName>
    </submittedName>
</protein>
<dbReference type="Proteomes" id="UP000886851">
    <property type="component" value="Unassembled WGS sequence"/>
</dbReference>